<evidence type="ECO:0000313" key="6">
    <source>
        <dbReference type="EMBL" id="NXK09720.1"/>
    </source>
</evidence>
<keyword evidence="2" id="KW-0963">Cytoplasm</keyword>
<protein>
    <submittedName>
        <fullName evidence="6">OBSCN protein</fullName>
    </submittedName>
</protein>
<dbReference type="SUPFAM" id="SSF48726">
    <property type="entry name" value="Immunoglobulin"/>
    <property type="match status" value="1"/>
</dbReference>
<comment type="subcellular location">
    <subcellularLocation>
        <location evidence="1">Cytoplasm</location>
    </subcellularLocation>
</comment>
<evidence type="ECO:0000313" key="7">
    <source>
        <dbReference type="Proteomes" id="UP000555649"/>
    </source>
</evidence>
<keyword evidence="3" id="KW-0597">Phosphoprotein</keyword>
<keyword evidence="7" id="KW-1185">Reference proteome</keyword>
<dbReference type="InterPro" id="IPR036179">
    <property type="entry name" value="Ig-like_dom_sf"/>
</dbReference>
<dbReference type="GO" id="GO:0005737">
    <property type="term" value="C:cytoplasm"/>
    <property type="evidence" value="ECO:0007669"/>
    <property type="project" value="UniProtKB-SubCell"/>
</dbReference>
<evidence type="ECO:0000256" key="2">
    <source>
        <dbReference type="ARBA" id="ARBA00022490"/>
    </source>
</evidence>
<dbReference type="InterPro" id="IPR007110">
    <property type="entry name" value="Ig-like_dom"/>
</dbReference>
<evidence type="ECO:0000259" key="5">
    <source>
        <dbReference type="PROSITE" id="PS50835"/>
    </source>
</evidence>
<sequence length="92" mass="10235">ESDAGDYTCVCGDKQSTASLVVHALPPLFKEELKNEEAEEGGEVALHCELTKAAPVEWRKDQRILKASEKHKMRQEGTKAELVIREIAEEDA</sequence>
<comment type="caution">
    <text evidence="6">The sequence shown here is derived from an EMBL/GenBank/DDBJ whole genome shotgun (WGS) entry which is preliminary data.</text>
</comment>
<evidence type="ECO:0000256" key="4">
    <source>
        <dbReference type="ARBA" id="ARBA00023157"/>
    </source>
</evidence>
<evidence type="ECO:0000256" key="3">
    <source>
        <dbReference type="ARBA" id="ARBA00022553"/>
    </source>
</evidence>
<dbReference type="PROSITE" id="PS50835">
    <property type="entry name" value="IG_LIKE"/>
    <property type="match status" value="1"/>
</dbReference>
<accession>A0A7L0GSF5</accession>
<feature type="non-terminal residue" evidence="6">
    <location>
        <position position="1"/>
    </location>
</feature>
<dbReference type="InterPro" id="IPR013098">
    <property type="entry name" value="Ig_I-set"/>
</dbReference>
<dbReference type="Pfam" id="PF07679">
    <property type="entry name" value="I-set"/>
    <property type="match status" value="1"/>
</dbReference>
<dbReference type="EMBL" id="VXAJ01000330">
    <property type="protein sequence ID" value="NXK09720.1"/>
    <property type="molecule type" value="Genomic_DNA"/>
</dbReference>
<proteinExistence type="predicted"/>
<dbReference type="InterPro" id="IPR052385">
    <property type="entry name" value="Obscurin/Obscurin-like_Reg"/>
</dbReference>
<dbReference type="PANTHER" id="PTHR35971:SF5">
    <property type="entry name" value="OBSCURIN LIKE CYTOSKELETAL ADAPTOR 1"/>
    <property type="match status" value="1"/>
</dbReference>
<dbReference type="PANTHER" id="PTHR35971">
    <property type="entry name" value="SI:DKEY-31G6.6"/>
    <property type="match status" value="1"/>
</dbReference>
<dbReference type="AlphaFoldDB" id="A0A7L0GSF5"/>
<dbReference type="Proteomes" id="UP000555649">
    <property type="component" value="Unassembled WGS sequence"/>
</dbReference>
<gene>
    <name evidence="6" type="primary">Obscn_4</name>
    <name evidence="6" type="ORF">HERCAC_R15680</name>
</gene>
<organism evidence="6 7">
    <name type="scientific">Herpetotheres cachinnans</name>
    <name type="common">Laughing falcon</name>
    <name type="synonym">Falco cachinnans</name>
    <dbReference type="NCBI Taxonomy" id="56343"/>
    <lineage>
        <taxon>Eukaryota</taxon>
        <taxon>Metazoa</taxon>
        <taxon>Chordata</taxon>
        <taxon>Craniata</taxon>
        <taxon>Vertebrata</taxon>
        <taxon>Euteleostomi</taxon>
        <taxon>Archelosauria</taxon>
        <taxon>Archosauria</taxon>
        <taxon>Dinosauria</taxon>
        <taxon>Saurischia</taxon>
        <taxon>Theropoda</taxon>
        <taxon>Coelurosauria</taxon>
        <taxon>Aves</taxon>
        <taxon>Neognathae</taxon>
        <taxon>Neoaves</taxon>
        <taxon>Telluraves</taxon>
        <taxon>Australaves</taxon>
        <taxon>Falconiformes</taxon>
        <taxon>Falconidae</taxon>
        <taxon>Herpetotheres</taxon>
    </lineage>
</organism>
<feature type="non-terminal residue" evidence="6">
    <location>
        <position position="92"/>
    </location>
</feature>
<feature type="domain" description="Ig-like" evidence="5">
    <location>
        <begin position="26"/>
        <end position="92"/>
    </location>
</feature>
<dbReference type="InterPro" id="IPR013783">
    <property type="entry name" value="Ig-like_fold"/>
</dbReference>
<dbReference type="Gene3D" id="2.60.40.10">
    <property type="entry name" value="Immunoglobulins"/>
    <property type="match status" value="2"/>
</dbReference>
<name>A0A7L0GSF5_HERCA</name>
<evidence type="ECO:0000256" key="1">
    <source>
        <dbReference type="ARBA" id="ARBA00004496"/>
    </source>
</evidence>
<dbReference type="CDD" id="cd00096">
    <property type="entry name" value="Ig"/>
    <property type="match status" value="1"/>
</dbReference>
<keyword evidence="4" id="KW-1015">Disulfide bond</keyword>
<reference evidence="6 7" key="1">
    <citation type="submission" date="2019-09" db="EMBL/GenBank/DDBJ databases">
        <title>Bird 10,000 Genomes (B10K) Project - Family phase.</title>
        <authorList>
            <person name="Zhang G."/>
        </authorList>
    </citation>
    <scope>NUCLEOTIDE SEQUENCE [LARGE SCALE GENOMIC DNA]</scope>
    <source>
        <strain evidence="6">B10K-DU-005-78</strain>
        <tissue evidence="6">Mixed tissue sample</tissue>
    </source>
</reference>